<feature type="domain" description="GFO/IDH/MocA-like oxidoreductase" evidence="4">
    <location>
        <begin position="131"/>
        <end position="255"/>
    </location>
</feature>
<sequence length="341" mass="37726">MPSLNFAAFGAGFWTTFQLAGWREIGGTNCVAIYNRTAAKAEAIAARFQIPHWYSDAREMLDKESLDFVDIITGVETHALFTRMASSRRLPVVCQKPMATSVDEAEDMVKSCAEAGVPLLINENWRWQTPIREVKRLLDGGEIGLPFRARIDMVSGFPVFENQPFLRSAEQFILADLGSHILDVARFLFGEMGRLYCQTARVHADIVGEDVATVVLETANGCTVVCELAYAGNHLERDRFPETCIFVEGSRGSIELSLDFQVRITTSRGTHSRRVPPPRYGWADPAYDIVHSSIVPCQANLLCALKGEGTAETTGEDNIKSVRLVDASYESARTGQSVRLV</sequence>
<evidence type="ECO:0000256" key="2">
    <source>
        <dbReference type="ARBA" id="ARBA00023002"/>
    </source>
</evidence>
<dbReference type="Pfam" id="PF22725">
    <property type="entry name" value="GFO_IDH_MocA_C3"/>
    <property type="match status" value="1"/>
</dbReference>
<accession>A0A2Z5G3Y0</accession>
<dbReference type="KEGG" id="abas:ACPOL_4621"/>
<dbReference type="InterPro" id="IPR055170">
    <property type="entry name" value="GFO_IDH_MocA-like_dom"/>
</dbReference>
<dbReference type="SUPFAM" id="SSF51735">
    <property type="entry name" value="NAD(P)-binding Rossmann-fold domains"/>
    <property type="match status" value="1"/>
</dbReference>
<dbReference type="Proteomes" id="UP000253606">
    <property type="component" value="Chromosome"/>
</dbReference>
<evidence type="ECO:0000256" key="1">
    <source>
        <dbReference type="ARBA" id="ARBA00010928"/>
    </source>
</evidence>
<evidence type="ECO:0000313" key="5">
    <source>
        <dbReference type="EMBL" id="AXC13893.1"/>
    </source>
</evidence>
<organism evidence="5 6">
    <name type="scientific">Acidisarcina polymorpha</name>
    <dbReference type="NCBI Taxonomy" id="2211140"/>
    <lineage>
        <taxon>Bacteria</taxon>
        <taxon>Pseudomonadati</taxon>
        <taxon>Acidobacteriota</taxon>
        <taxon>Terriglobia</taxon>
        <taxon>Terriglobales</taxon>
        <taxon>Acidobacteriaceae</taxon>
        <taxon>Acidisarcina</taxon>
    </lineage>
</organism>
<dbReference type="InterPro" id="IPR000683">
    <property type="entry name" value="Gfo/Idh/MocA-like_OxRdtase_N"/>
</dbReference>
<keyword evidence="2" id="KW-0560">Oxidoreductase</keyword>
<evidence type="ECO:0000259" key="3">
    <source>
        <dbReference type="Pfam" id="PF01408"/>
    </source>
</evidence>
<dbReference type="GO" id="GO:0016491">
    <property type="term" value="F:oxidoreductase activity"/>
    <property type="evidence" value="ECO:0007669"/>
    <property type="project" value="UniProtKB-KW"/>
</dbReference>
<dbReference type="PANTHER" id="PTHR43708:SF5">
    <property type="entry name" value="CONSERVED EXPRESSED OXIDOREDUCTASE (EUROFUNG)-RELATED"/>
    <property type="match status" value="1"/>
</dbReference>
<dbReference type="Gene3D" id="3.40.50.720">
    <property type="entry name" value="NAD(P)-binding Rossmann-like Domain"/>
    <property type="match status" value="1"/>
</dbReference>
<dbReference type="InterPro" id="IPR036291">
    <property type="entry name" value="NAD(P)-bd_dom_sf"/>
</dbReference>
<dbReference type="GO" id="GO:0000166">
    <property type="term" value="F:nucleotide binding"/>
    <property type="evidence" value="ECO:0007669"/>
    <property type="project" value="InterPro"/>
</dbReference>
<gene>
    <name evidence="5" type="ORF">ACPOL_4621</name>
</gene>
<dbReference type="SUPFAM" id="SSF55347">
    <property type="entry name" value="Glyceraldehyde-3-phosphate dehydrogenase-like, C-terminal domain"/>
    <property type="match status" value="1"/>
</dbReference>
<dbReference type="OrthoDB" id="9795543at2"/>
<dbReference type="PANTHER" id="PTHR43708">
    <property type="entry name" value="CONSERVED EXPRESSED OXIDOREDUCTASE (EUROFUNG)"/>
    <property type="match status" value="1"/>
</dbReference>
<protein>
    <submittedName>
        <fullName evidence="5">Putative oxidoreductase</fullName>
    </submittedName>
</protein>
<keyword evidence="6" id="KW-1185">Reference proteome</keyword>
<dbReference type="Gene3D" id="3.30.360.10">
    <property type="entry name" value="Dihydrodipicolinate Reductase, domain 2"/>
    <property type="match status" value="1"/>
</dbReference>
<name>A0A2Z5G3Y0_9BACT</name>
<feature type="domain" description="Gfo/Idh/MocA-like oxidoreductase N-terminal" evidence="3">
    <location>
        <begin position="5"/>
        <end position="121"/>
    </location>
</feature>
<dbReference type="Pfam" id="PF01408">
    <property type="entry name" value="GFO_IDH_MocA"/>
    <property type="match status" value="1"/>
</dbReference>
<reference evidence="5 6" key="1">
    <citation type="journal article" date="2018" name="Front. Microbiol.">
        <title>Hydrolytic Capabilities as a Key to Environmental Success: Chitinolytic and Cellulolytic Acidobacteria From Acidic Sub-arctic Soils and Boreal Peatlands.</title>
        <authorList>
            <person name="Belova S.E."/>
            <person name="Ravin N.V."/>
            <person name="Pankratov T.A."/>
            <person name="Rakitin A.L."/>
            <person name="Ivanova A.A."/>
            <person name="Beletsky A.V."/>
            <person name="Mardanov A.V."/>
            <person name="Sinninghe Damste J.S."/>
            <person name="Dedysh S.N."/>
        </authorList>
    </citation>
    <scope>NUCLEOTIDE SEQUENCE [LARGE SCALE GENOMIC DNA]</scope>
    <source>
        <strain evidence="5 6">SBC82</strain>
    </source>
</reference>
<dbReference type="EMBL" id="CP030840">
    <property type="protein sequence ID" value="AXC13893.1"/>
    <property type="molecule type" value="Genomic_DNA"/>
</dbReference>
<dbReference type="InterPro" id="IPR051317">
    <property type="entry name" value="Gfo/Idh/MocA_oxidoreduct"/>
</dbReference>
<evidence type="ECO:0000259" key="4">
    <source>
        <dbReference type="Pfam" id="PF22725"/>
    </source>
</evidence>
<proteinExistence type="inferred from homology"/>
<dbReference type="RefSeq" id="WP_114208783.1">
    <property type="nucleotide sequence ID" value="NZ_CP030840.1"/>
</dbReference>
<dbReference type="AlphaFoldDB" id="A0A2Z5G3Y0"/>
<evidence type="ECO:0000313" key="6">
    <source>
        <dbReference type="Proteomes" id="UP000253606"/>
    </source>
</evidence>
<comment type="similarity">
    <text evidence="1">Belongs to the Gfo/Idh/MocA family.</text>
</comment>